<dbReference type="InterPro" id="IPR006121">
    <property type="entry name" value="HMA_dom"/>
</dbReference>
<gene>
    <name evidence="2" type="ORF">ADH67_12270</name>
</gene>
<evidence type="ECO:0000313" key="3">
    <source>
        <dbReference type="Proteomes" id="UP000214610"/>
    </source>
</evidence>
<dbReference type="Proteomes" id="UP000214610">
    <property type="component" value="Unassembled WGS sequence"/>
</dbReference>
<dbReference type="AlphaFoldDB" id="A0A227KAC3"/>
<feature type="domain" description="HMA" evidence="1">
    <location>
        <begin position="5"/>
        <end position="65"/>
    </location>
</feature>
<accession>A0A227KAC3</accession>
<dbReference type="EMBL" id="NHMP01000012">
    <property type="protein sequence ID" value="OXE44405.1"/>
    <property type="molecule type" value="Genomic_DNA"/>
</dbReference>
<evidence type="ECO:0000259" key="1">
    <source>
        <dbReference type="Pfam" id="PF00403"/>
    </source>
</evidence>
<dbReference type="Gene3D" id="3.30.70.100">
    <property type="match status" value="1"/>
</dbReference>
<proteinExistence type="predicted"/>
<dbReference type="SUPFAM" id="SSF55008">
    <property type="entry name" value="HMA, heavy metal-associated domain"/>
    <property type="match status" value="1"/>
</dbReference>
<dbReference type="InterPro" id="IPR036163">
    <property type="entry name" value="HMA_dom_sf"/>
</dbReference>
<dbReference type="GeneID" id="78361330"/>
<protein>
    <submittedName>
        <fullName evidence="2">Copper chaperone</fullName>
    </submittedName>
</protein>
<sequence length="86" mass="9660">MIETTLKVEGMACLMCESHLKDVIRNICPDAKINASYKKAEIKIISKSEPDMRRIKAEIEKTGYSFLGGHSEPYSKKGFFASLFGK</sequence>
<dbReference type="RefSeq" id="WP_066595744.1">
    <property type="nucleotide sequence ID" value="NZ_CAJTBZ010000033.1"/>
</dbReference>
<name>A0A227KAC3_9BURK</name>
<reference evidence="3" key="1">
    <citation type="submission" date="2017-05" db="EMBL/GenBank/DDBJ databases">
        <title>Improved OligoMM genomes.</title>
        <authorList>
            <person name="Garzetti D."/>
        </authorList>
    </citation>
    <scope>NUCLEOTIDE SEQUENCE [LARGE SCALE GENOMIC DNA]</scope>
    <source>
        <strain evidence="3">YL45</strain>
    </source>
</reference>
<dbReference type="Pfam" id="PF00403">
    <property type="entry name" value="HMA"/>
    <property type="match status" value="1"/>
</dbReference>
<comment type="caution">
    <text evidence="2">The sequence shown here is derived from an EMBL/GenBank/DDBJ whole genome shotgun (WGS) entry which is preliminary data.</text>
</comment>
<dbReference type="CDD" id="cd00371">
    <property type="entry name" value="HMA"/>
    <property type="match status" value="1"/>
</dbReference>
<evidence type="ECO:0000313" key="2">
    <source>
        <dbReference type="EMBL" id="OXE44405.1"/>
    </source>
</evidence>
<organism evidence="2 3">
    <name type="scientific">Turicimonas muris</name>
    <dbReference type="NCBI Taxonomy" id="1796652"/>
    <lineage>
        <taxon>Bacteria</taxon>
        <taxon>Pseudomonadati</taxon>
        <taxon>Pseudomonadota</taxon>
        <taxon>Betaproteobacteria</taxon>
        <taxon>Burkholderiales</taxon>
        <taxon>Sutterellaceae</taxon>
        <taxon>Turicimonas</taxon>
    </lineage>
</organism>
<dbReference type="GO" id="GO:0046872">
    <property type="term" value="F:metal ion binding"/>
    <property type="evidence" value="ECO:0007669"/>
    <property type="project" value="InterPro"/>
</dbReference>
<keyword evidence="3" id="KW-1185">Reference proteome</keyword>